<dbReference type="Pfam" id="PF10311">
    <property type="entry name" value="Ilm1"/>
    <property type="match status" value="1"/>
</dbReference>
<accession>A0A6G1IAQ8</accession>
<feature type="transmembrane region" description="Helical" evidence="1">
    <location>
        <begin position="130"/>
        <end position="150"/>
    </location>
</feature>
<gene>
    <name evidence="2" type="ORF">EJ06DRAFT_578560</name>
</gene>
<dbReference type="OrthoDB" id="5299849at2759"/>
<dbReference type="EMBL" id="ML996687">
    <property type="protein sequence ID" value="KAF2405370.1"/>
    <property type="molecule type" value="Genomic_DNA"/>
</dbReference>
<organism evidence="2 3">
    <name type="scientific">Trichodelitschia bisporula</name>
    <dbReference type="NCBI Taxonomy" id="703511"/>
    <lineage>
        <taxon>Eukaryota</taxon>
        <taxon>Fungi</taxon>
        <taxon>Dikarya</taxon>
        <taxon>Ascomycota</taxon>
        <taxon>Pezizomycotina</taxon>
        <taxon>Dothideomycetes</taxon>
        <taxon>Dothideomycetes incertae sedis</taxon>
        <taxon>Phaeotrichales</taxon>
        <taxon>Phaeotrichaceae</taxon>
        <taxon>Trichodelitschia</taxon>
    </lineage>
</organism>
<evidence type="ECO:0000313" key="2">
    <source>
        <dbReference type="EMBL" id="KAF2405370.1"/>
    </source>
</evidence>
<dbReference type="Proteomes" id="UP000799640">
    <property type="component" value="Unassembled WGS sequence"/>
</dbReference>
<dbReference type="PANTHER" id="PTHR28029:SF1">
    <property type="entry name" value="PROTEIN ILM1"/>
    <property type="match status" value="1"/>
</dbReference>
<sequence>MALISAFTLIRTLALFHITLAFYLLTAPRMLADQNLVFLLGESMRPPEATSFDRPTPATALAAAVFVLLGLTDLVAVSMDEPAAVQYWSAQTPIRLIFFFALTGYTYITGADATLKSGKGARVGDGLKNGLVFSWGFLEIMMWFWVFLTIRDQRREAGMRVLRARAATAGDL</sequence>
<evidence type="ECO:0000256" key="1">
    <source>
        <dbReference type="SAM" id="Phobius"/>
    </source>
</evidence>
<reference evidence="2" key="1">
    <citation type="journal article" date="2020" name="Stud. Mycol.">
        <title>101 Dothideomycetes genomes: a test case for predicting lifestyles and emergence of pathogens.</title>
        <authorList>
            <person name="Haridas S."/>
            <person name="Albert R."/>
            <person name="Binder M."/>
            <person name="Bloem J."/>
            <person name="Labutti K."/>
            <person name="Salamov A."/>
            <person name="Andreopoulos B."/>
            <person name="Baker S."/>
            <person name="Barry K."/>
            <person name="Bills G."/>
            <person name="Bluhm B."/>
            <person name="Cannon C."/>
            <person name="Castanera R."/>
            <person name="Culley D."/>
            <person name="Daum C."/>
            <person name="Ezra D."/>
            <person name="Gonzalez J."/>
            <person name="Henrissat B."/>
            <person name="Kuo A."/>
            <person name="Liang C."/>
            <person name="Lipzen A."/>
            <person name="Lutzoni F."/>
            <person name="Magnuson J."/>
            <person name="Mondo S."/>
            <person name="Nolan M."/>
            <person name="Ohm R."/>
            <person name="Pangilinan J."/>
            <person name="Park H.-J."/>
            <person name="Ramirez L."/>
            <person name="Alfaro M."/>
            <person name="Sun H."/>
            <person name="Tritt A."/>
            <person name="Yoshinaga Y."/>
            <person name="Zwiers L.-H."/>
            <person name="Turgeon B."/>
            <person name="Goodwin S."/>
            <person name="Spatafora J."/>
            <person name="Crous P."/>
            <person name="Grigoriev I."/>
        </authorList>
    </citation>
    <scope>NUCLEOTIDE SEQUENCE</scope>
    <source>
        <strain evidence="2">CBS 262.69</strain>
    </source>
</reference>
<evidence type="ECO:0000313" key="3">
    <source>
        <dbReference type="Proteomes" id="UP000799640"/>
    </source>
</evidence>
<protein>
    <recommendedName>
        <fullName evidence="4">Increased loss of mitochondrial DNA protein 1</fullName>
    </recommendedName>
</protein>
<dbReference type="AlphaFoldDB" id="A0A6G1IAQ8"/>
<keyword evidence="3" id="KW-1185">Reference proteome</keyword>
<dbReference type="PANTHER" id="PTHR28029">
    <property type="entry name" value="PROTEIN ILM1"/>
    <property type="match status" value="1"/>
</dbReference>
<name>A0A6G1IAQ8_9PEZI</name>
<evidence type="ECO:0008006" key="4">
    <source>
        <dbReference type="Google" id="ProtNLM"/>
    </source>
</evidence>
<feature type="transmembrane region" description="Helical" evidence="1">
    <location>
        <begin position="56"/>
        <end position="80"/>
    </location>
</feature>
<feature type="transmembrane region" description="Helical" evidence="1">
    <location>
        <begin position="92"/>
        <end position="110"/>
    </location>
</feature>
<keyword evidence="1" id="KW-0472">Membrane</keyword>
<keyword evidence="1" id="KW-0812">Transmembrane</keyword>
<dbReference type="InterPro" id="IPR018815">
    <property type="entry name" value="Incr_loss_mito_DNA_1"/>
</dbReference>
<keyword evidence="1" id="KW-1133">Transmembrane helix</keyword>
<proteinExistence type="predicted"/>